<dbReference type="PANTHER" id="PTHR43798:SF31">
    <property type="entry name" value="AB HYDROLASE SUPERFAMILY PROTEIN YCLE"/>
    <property type="match status" value="1"/>
</dbReference>
<dbReference type="EMBL" id="LZLG01000044">
    <property type="protein sequence ID" value="OBJ62250.1"/>
    <property type="molecule type" value="Genomic_DNA"/>
</dbReference>
<reference evidence="3 4" key="1">
    <citation type="submission" date="2016-06" db="EMBL/GenBank/DDBJ databases">
        <authorList>
            <person name="Sutton G."/>
            <person name="Brinkac L."/>
            <person name="Sanka R."/>
            <person name="Adams M."/>
            <person name="Lau E."/>
            <person name="Garcia-Basteiro A."/>
            <person name="Lopez-Varela E."/>
            <person name="Palencia S."/>
        </authorList>
    </citation>
    <scope>NUCLEOTIDE SEQUENCE [LARGE SCALE GENOMIC DNA]</scope>
    <source>
        <strain evidence="3 4">1164983.0</strain>
    </source>
</reference>
<dbReference type="AlphaFoldDB" id="A0A853M182"/>
<sequence>MPDDPHVVLIHGNWSRGEQLAAVRDAFNERGYTAHTPTLRHHELPIRQGAAKIASLSLRDYVDDLVEFVGSLEAPPLLVGHSMGGLLAQLVAARTRHTGLIAACPAPAAGIAGSTPANRRMSMPWFLRLRPWAKPVPPPSFERFRQWVANTQSEVTAREIYDGLVCESGRAQCEMLLAVLKLSKATYINATSVNTPVLVIGGECDLIVPAGVLRQTGAQYQHADVVHIPKSDHMIFSGDCLPITMSHIDEWLTKNQLLPRRGTTSPY</sequence>
<dbReference type="GO" id="GO:0016787">
    <property type="term" value="F:hydrolase activity"/>
    <property type="evidence" value="ECO:0007669"/>
    <property type="project" value="UniProtKB-KW"/>
</dbReference>
<evidence type="ECO:0000313" key="4">
    <source>
        <dbReference type="Proteomes" id="UP000093894"/>
    </source>
</evidence>
<protein>
    <submittedName>
        <fullName evidence="3">Lysophospholipase</fullName>
    </submittedName>
</protein>
<evidence type="ECO:0000256" key="1">
    <source>
        <dbReference type="ARBA" id="ARBA00022801"/>
    </source>
</evidence>
<dbReference type="InterPro" id="IPR050266">
    <property type="entry name" value="AB_hydrolase_sf"/>
</dbReference>
<dbReference type="Proteomes" id="UP000093894">
    <property type="component" value="Unassembled WGS sequence"/>
</dbReference>
<dbReference type="RefSeq" id="WP_065055014.1">
    <property type="nucleotide sequence ID" value="NZ_LZKW01000235.1"/>
</dbReference>
<evidence type="ECO:0000259" key="2">
    <source>
        <dbReference type="Pfam" id="PF12697"/>
    </source>
</evidence>
<name>A0A853M182_9MYCO</name>
<dbReference type="PANTHER" id="PTHR43798">
    <property type="entry name" value="MONOACYLGLYCEROL LIPASE"/>
    <property type="match status" value="1"/>
</dbReference>
<organism evidence="3 4">
    <name type="scientific">Mycobacterium colombiense</name>
    <dbReference type="NCBI Taxonomy" id="339268"/>
    <lineage>
        <taxon>Bacteria</taxon>
        <taxon>Bacillati</taxon>
        <taxon>Actinomycetota</taxon>
        <taxon>Actinomycetes</taxon>
        <taxon>Mycobacteriales</taxon>
        <taxon>Mycobacteriaceae</taxon>
        <taxon>Mycobacterium</taxon>
        <taxon>Mycobacterium avium complex (MAC)</taxon>
    </lineage>
</organism>
<dbReference type="Gene3D" id="3.40.50.1820">
    <property type="entry name" value="alpha/beta hydrolase"/>
    <property type="match status" value="1"/>
</dbReference>
<keyword evidence="1" id="KW-0378">Hydrolase</keyword>
<proteinExistence type="predicted"/>
<accession>A0A853M182</accession>
<dbReference type="SUPFAM" id="SSF53474">
    <property type="entry name" value="alpha/beta-Hydrolases"/>
    <property type="match status" value="1"/>
</dbReference>
<dbReference type="InterPro" id="IPR000073">
    <property type="entry name" value="AB_hydrolase_1"/>
</dbReference>
<feature type="domain" description="AB hydrolase-1" evidence="2">
    <location>
        <begin position="7"/>
        <end position="236"/>
    </location>
</feature>
<gene>
    <name evidence="3" type="ORF">A5628_03565</name>
</gene>
<comment type="caution">
    <text evidence="3">The sequence shown here is derived from an EMBL/GenBank/DDBJ whole genome shotgun (WGS) entry which is preliminary data.</text>
</comment>
<dbReference type="InterPro" id="IPR029058">
    <property type="entry name" value="AB_hydrolase_fold"/>
</dbReference>
<dbReference type="GO" id="GO:0016020">
    <property type="term" value="C:membrane"/>
    <property type="evidence" value="ECO:0007669"/>
    <property type="project" value="TreeGrafter"/>
</dbReference>
<evidence type="ECO:0000313" key="3">
    <source>
        <dbReference type="EMBL" id="OBJ62250.1"/>
    </source>
</evidence>
<dbReference type="Pfam" id="PF12697">
    <property type="entry name" value="Abhydrolase_6"/>
    <property type="match status" value="1"/>
</dbReference>